<evidence type="ECO:0000313" key="4">
    <source>
        <dbReference type="EMBL" id="ALG13481.1"/>
    </source>
</evidence>
<protein>
    <submittedName>
        <fullName evidence="4">Cell wall protein</fullName>
    </submittedName>
</protein>
<reference evidence="4 5" key="1">
    <citation type="submission" date="2015-07" db="EMBL/GenBank/DDBJ databases">
        <title>Genome sequencing of Kibdelosporangium phytohabitans.</title>
        <authorList>
            <person name="Qin S."/>
            <person name="Xing K."/>
        </authorList>
    </citation>
    <scope>NUCLEOTIDE SEQUENCE [LARGE SCALE GENOMIC DNA]</scope>
    <source>
        <strain evidence="4 5">KLBMP1111</strain>
    </source>
</reference>
<evidence type="ECO:0000256" key="1">
    <source>
        <dbReference type="ARBA" id="ARBA00022729"/>
    </source>
</evidence>
<evidence type="ECO:0000313" key="5">
    <source>
        <dbReference type="Proteomes" id="UP000063699"/>
    </source>
</evidence>
<feature type="chain" id="PRO_5038617313" evidence="2">
    <location>
        <begin position="23"/>
        <end position="213"/>
    </location>
</feature>
<feature type="domain" description="Chitin-binding type-4" evidence="3">
    <location>
        <begin position="32"/>
        <end position="211"/>
    </location>
</feature>
<accession>A0A0N9IAT7</accession>
<keyword evidence="5" id="KW-1185">Reference proteome</keyword>
<evidence type="ECO:0000259" key="3">
    <source>
        <dbReference type="Pfam" id="PF03067"/>
    </source>
</evidence>
<dbReference type="OrthoDB" id="5179374at2"/>
<dbReference type="Proteomes" id="UP000063699">
    <property type="component" value="Chromosome"/>
</dbReference>
<dbReference type="InterPro" id="IPR014756">
    <property type="entry name" value="Ig_E-set"/>
</dbReference>
<evidence type="ECO:0000256" key="2">
    <source>
        <dbReference type="SAM" id="SignalP"/>
    </source>
</evidence>
<dbReference type="PANTHER" id="PTHR34823:SF1">
    <property type="entry name" value="CHITIN-BINDING TYPE-4 DOMAIN-CONTAINING PROTEIN"/>
    <property type="match status" value="1"/>
</dbReference>
<dbReference type="InterPro" id="IPR004302">
    <property type="entry name" value="Cellulose/chitin-bd_N"/>
</dbReference>
<dbReference type="KEGG" id="kphy:AOZ06_47385"/>
<proteinExistence type="predicted"/>
<dbReference type="Pfam" id="PF03067">
    <property type="entry name" value="LPMO_10"/>
    <property type="match status" value="1"/>
</dbReference>
<dbReference type="Gene3D" id="2.70.50.50">
    <property type="entry name" value="chitin-binding protein cbp21"/>
    <property type="match status" value="1"/>
</dbReference>
<sequence length="213" mass="23137">MTKRRRSALVALLGAIPVVLSAVLPVSVANAHGSTMNPPSRTWQCRFNENPENPASAACRAAVAAGGTQAFYDWHEVNLPNVAGNHRSMIPDGQLCGAGRAKYSGLNLARDDWPATKLTPGANFTFGVKATAAHQGVWTSYVTRDGYNPLQPLRWSDMVQFNQVTNPVPVNGVYQIATKLPSGKSGRHVVFTIWQRQLPDSGEAFYLCNDVIF</sequence>
<dbReference type="EMBL" id="CP012752">
    <property type="protein sequence ID" value="ALG13481.1"/>
    <property type="molecule type" value="Genomic_DNA"/>
</dbReference>
<dbReference type="RefSeq" id="WP_054295369.1">
    <property type="nucleotide sequence ID" value="NZ_CP012752.1"/>
</dbReference>
<name>A0A0N9IAT7_9PSEU</name>
<gene>
    <name evidence="4" type="ORF">AOZ06_47385</name>
</gene>
<dbReference type="STRING" id="860235.AOZ06_47385"/>
<organism evidence="4 5">
    <name type="scientific">Kibdelosporangium phytohabitans</name>
    <dbReference type="NCBI Taxonomy" id="860235"/>
    <lineage>
        <taxon>Bacteria</taxon>
        <taxon>Bacillati</taxon>
        <taxon>Actinomycetota</taxon>
        <taxon>Actinomycetes</taxon>
        <taxon>Pseudonocardiales</taxon>
        <taxon>Pseudonocardiaceae</taxon>
        <taxon>Kibdelosporangium</taxon>
    </lineage>
</organism>
<feature type="signal peptide" evidence="2">
    <location>
        <begin position="1"/>
        <end position="22"/>
    </location>
</feature>
<keyword evidence="1 2" id="KW-0732">Signal</keyword>
<dbReference type="CDD" id="cd21177">
    <property type="entry name" value="LPMO_AA10"/>
    <property type="match status" value="1"/>
</dbReference>
<dbReference type="InterPro" id="IPR051024">
    <property type="entry name" value="GlcNAc_Chitin_IntDeg"/>
</dbReference>
<dbReference type="PANTHER" id="PTHR34823">
    <property type="entry name" value="GLCNAC-BINDING PROTEIN A"/>
    <property type="match status" value="1"/>
</dbReference>
<dbReference type="AlphaFoldDB" id="A0A0N9IAT7"/>
<dbReference type="SUPFAM" id="SSF81296">
    <property type="entry name" value="E set domains"/>
    <property type="match status" value="1"/>
</dbReference>